<gene>
    <name evidence="1" type="ORF">GBAR_LOCUS7541</name>
</gene>
<evidence type="ECO:0000313" key="1">
    <source>
        <dbReference type="EMBL" id="CAI8011757.1"/>
    </source>
</evidence>
<keyword evidence="2" id="KW-1185">Reference proteome</keyword>
<dbReference type="Proteomes" id="UP001174909">
    <property type="component" value="Unassembled WGS sequence"/>
</dbReference>
<reference evidence="1" key="1">
    <citation type="submission" date="2023-03" db="EMBL/GenBank/DDBJ databases">
        <authorList>
            <person name="Steffen K."/>
            <person name="Cardenas P."/>
        </authorList>
    </citation>
    <scope>NUCLEOTIDE SEQUENCE</scope>
</reference>
<name>A0AA35WFM9_GEOBA</name>
<accession>A0AA35WFM9</accession>
<proteinExistence type="predicted"/>
<protein>
    <submittedName>
        <fullName evidence="1">Uncharacterized protein</fullName>
    </submittedName>
</protein>
<sequence length="66" mass="7730">MVFLLYYSLMGQQHCPTHYEKVSRSSYAVCVSHICLHCLHLHSFLLILCGYDNLTESNSVFLWYTL</sequence>
<organism evidence="1 2">
    <name type="scientific">Geodia barretti</name>
    <name type="common">Barrett's horny sponge</name>
    <dbReference type="NCBI Taxonomy" id="519541"/>
    <lineage>
        <taxon>Eukaryota</taxon>
        <taxon>Metazoa</taxon>
        <taxon>Porifera</taxon>
        <taxon>Demospongiae</taxon>
        <taxon>Heteroscleromorpha</taxon>
        <taxon>Tetractinellida</taxon>
        <taxon>Astrophorina</taxon>
        <taxon>Geodiidae</taxon>
        <taxon>Geodia</taxon>
    </lineage>
</organism>
<dbReference type="EMBL" id="CASHTH010001121">
    <property type="protein sequence ID" value="CAI8011757.1"/>
    <property type="molecule type" value="Genomic_DNA"/>
</dbReference>
<comment type="caution">
    <text evidence="1">The sequence shown here is derived from an EMBL/GenBank/DDBJ whole genome shotgun (WGS) entry which is preliminary data.</text>
</comment>
<dbReference type="AlphaFoldDB" id="A0AA35WFM9"/>
<evidence type="ECO:0000313" key="2">
    <source>
        <dbReference type="Proteomes" id="UP001174909"/>
    </source>
</evidence>